<evidence type="ECO:0000313" key="2">
    <source>
        <dbReference type="Proteomes" id="UP001500888"/>
    </source>
</evidence>
<dbReference type="Proteomes" id="UP001500888">
    <property type="component" value="Unassembled WGS sequence"/>
</dbReference>
<dbReference type="InterPro" id="IPR018727">
    <property type="entry name" value="DUF2267"/>
</dbReference>
<dbReference type="RefSeq" id="WP_344945026.1">
    <property type="nucleotide sequence ID" value="NZ_BAAAZR010000019.1"/>
</dbReference>
<dbReference type="Pfam" id="PF10025">
    <property type="entry name" value="DUF2267"/>
    <property type="match status" value="2"/>
</dbReference>
<evidence type="ECO:0000313" key="1">
    <source>
        <dbReference type="EMBL" id="GAA3823915.1"/>
    </source>
</evidence>
<sequence>MDYDRFLSIIQREAGVDRQAAEAAARATLRTLAERLSNGQTRDLAEQLPPEAARWLPVGHQREKFHADEFLRRVAEREGTDVQTAERHAVAVFAALSRAVTAKEFEDAVSELPKDFWPLIEKGRRPEVPVMPYEEFLSRVADRAGLDEEGARRAAEAVLETLAERIAGGEVRDLIKELPPELGPALERGKERTHGVARAMSLDEFLALVAEREGVSVDQAREHARAVLSTVGDAVTEKEFHDLTSELPRVYIEEFAHA</sequence>
<organism evidence="1 2">
    <name type="scientific">Sphaerisporangium flaviroseum</name>
    <dbReference type="NCBI Taxonomy" id="509199"/>
    <lineage>
        <taxon>Bacteria</taxon>
        <taxon>Bacillati</taxon>
        <taxon>Actinomycetota</taxon>
        <taxon>Actinomycetes</taxon>
        <taxon>Streptosporangiales</taxon>
        <taxon>Streptosporangiaceae</taxon>
        <taxon>Sphaerisporangium</taxon>
    </lineage>
</organism>
<comment type="caution">
    <text evidence="1">The sequence shown here is derived from an EMBL/GenBank/DDBJ whole genome shotgun (WGS) entry which is preliminary data.</text>
</comment>
<accession>A0ABP7IQC0</accession>
<name>A0ABP7IQC0_9ACTN</name>
<proteinExistence type="predicted"/>
<keyword evidence="2" id="KW-1185">Reference proteome</keyword>
<gene>
    <name evidence="1" type="ORF">GCM10022226_50620</name>
</gene>
<dbReference type="Gene3D" id="1.10.490.110">
    <property type="entry name" value="Uncharacterized conserved protein DUF2267"/>
    <property type="match status" value="2"/>
</dbReference>
<dbReference type="EMBL" id="BAAAZR010000019">
    <property type="protein sequence ID" value="GAA3823915.1"/>
    <property type="molecule type" value="Genomic_DNA"/>
</dbReference>
<dbReference type="InterPro" id="IPR038282">
    <property type="entry name" value="DUF2267_sf"/>
</dbReference>
<protein>
    <recommendedName>
        <fullName evidence="3">DUF2267 domain-containing protein</fullName>
    </recommendedName>
</protein>
<evidence type="ECO:0008006" key="3">
    <source>
        <dbReference type="Google" id="ProtNLM"/>
    </source>
</evidence>
<reference evidence="2" key="1">
    <citation type="journal article" date="2019" name="Int. J. Syst. Evol. Microbiol.">
        <title>The Global Catalogue of Microorganisms (GCM) 10K type strain sequencing project: providing services to taxonomists for standard genome sequencing and annotation.</title>
        <authorList>
            <consortium name="The Broad Institute Genomics Platform"/>
            <consortium name="The Broad Institute Genome Sequencing Center for Infectious Disease"/>
            <person name="Wu L."/>
            <person name="Ma J."/>
        </authorList>
    </citation>
    <scope>NUCLEOTIDE SEQUENCE [LARGE SCALE GENOMIC DNA]</scope>
    <source>
        <strain evidence="2">JCM 16908</strain>
    </source>
</reference>